<organism evidence="2 3">
    <name type="scientific">Rhizopogon vesiculosus</name>
    <dbReference type="NCBI Taxonomy" id="180088"/>
    <lineage>
        <taxon>Eukaryota</taxon>
        <taxon>Fungi</taxon>
        <taxon>Dikarya</taxon>
        <taxon>Basidiomycota</taxon>
        <taxon>Agaricomycotina</taxon>
        <taxon>Agaricomycetes</taxon>
        <taxon>Agaricomycetidae</taxon>
        <taxon>Boletales</taxon>
        <taxon>Suillineae</taxon>
        <taxon>Rhizopogonaceae</taxon>
        <taxon>Rhizopogon</taxon>
    </lineage>
</organism>
<proteinExistence type="predicted"/>
<reference evidence="2 3" key="1">
    <citation type="submission" date="2016-03" db="EMBL/GenBank/DDBJ databases">
        <title>Comparative genomics of the ectomycorrhizal sister species Rhizopogon vinicolor and Rhizopogon vesiculosus (Basidiomycota: Boletales) reveals a divergence of the mating type B locus.</title>
        <authorList>
            <person name="Mujic A.B."/>
            <person name="Kuo A."/>
            <person name="Tritt A."/>
            <person name="Lipzen A."/>
            <person name="Chen C."/>
            <person name="Johnson J."/>
            <person name="Sharma A."/>
            <person name="Barry K."/>
            <person name="Grigoriev I.V."/>
            <person name="Spatafora J.W."/>
        </authorList>
    </citation>
    <scope>NUCLEOTIDE SEQUENCE [LARGE SCALE GENOMIC DNA]</scope>
    <source>
        <strain evidence="2 3">AM-OR11-056</strain>
    </source>
</reference>
<name>A0A1J8QGI7_9AGAM</name>
<dbReference type="EMBL" id="LVVM01000890">
    <property type="protein sequence ID" value="OJA19775.1"/>
    <property type="molecule type" value="Genomic_DNA"/>
</dbReference>
<evidence type="ECO:0000313" key="3">
    <source>
        <dbReference type="Proteomes" id="UP000183567"/>
    </source>
</evidence>
<evidence type="ECO:0000313" key="2">
    <source>
        <dbReference type="EMBL" id="OJA19775.1"/>
    </source>
</evidence>
<sequence length="297" mass="33068">MSFDYDPTFYFSDFATPDTSGFLEMWATSSDDLAELALPYNSPYSAGFCEASPLPAPEPSMNYNTSLTLNSSHIALDAEAQQTTSWMNSLSNFNPAAQSIEASLQGERRLSDSSGTTDSTYEDPADDLHEMSHSFSLENRDTGATSESNSNRPIDAWNEVLQLFIFAPGTGAFVPQSLYQPRGETDRAKYVYTANLSPPIFFYAESELGIALEEIIQTESPRLCDRDDLVFDGSGRSISVRIEWPGYRPWKKQLLTRDYRKTPGPITKARLAKNLARCIRQFIKVTVSPLSLVAENL</sequence>
<gene>
    <name evidence="2" type="ORF">AZE42_03988</name>
</gene>
<protein>
    <submittedName>
        <fullName evidence="2">Uncharacterized protein</fullName>
    </submittedName>
</protein>
<comment type="caution">
    <text evidence="2">The sequence shown here is derived from an EMBL/GenBank/DDBJ whole genome shotgun (WGS) entry which is preliminary data.</text>
</comment>
<accession>A0A1J8QGI7</accession>
<keyword evidence="3" id="KW-1185">Reference proteome</keyword>
<dbReference type="OrthoDB" id="3269405at2759"/>
<feature type="region of interest" description="Disordered" evidence="1">
    <location>
        <begin position="103"/>
        <end position="127"/>
    </location>
</feature>
<dbReference type="AlphaFoldDB" id="A0A1J8QGI7"/>
<evidence type="ECO:0000256" key="1">
    <source>
        <dbReference type="SAM" id="MobiDB-lite"/>
    </source>
</evidence>
<dbReference type="Proteomes" id="UP000183567">
    <property type="component" value="Unassembled WGS sequence"/>
</dbReference>